<feature type="signal peptide" evidence="1">
    <location>
        <begin position="1"/>
        <end position="24"/>
    </location>
</feature>
<dbReference type="PANTHER" id="PTHR37981:SF1">
    <property type="entry name" value="SGNH HYDROLASE-TYPE ESTERASE DOMAIN-CONTAINING PROTEIN"/>
    <property type="match status" value="1"/>
</dbReference>
<sequence>MRRLVASGIAVACLSLLAPLTAHAESATASESPSTPHNILQLGDSYSAGNGAQNYTDTNCYRSPNNYGAVTAERLGASYTNRACSGAQSKDFYSSQSLGWKKSVTKTYVLPKSTYPDQPAEWQRRVEESQICGVLPEGNFTWDIRQVAPAPAGSLYTATAECHLYALPQLDAVTPDYDSVFLTIGGNDANFFGIIVSCFIGRDASSCQQRMNEATVTVDTFRTRLTTLLRDIDERAAGNADIYLLSYPDLLSTPSYMLPEGPAGWFDAGTTLRTLQARYTDLQSSIISDLNKANGTTRFHLVDIRDAFDGHGLDPHMAASQDHSWISAPFASTDLMGYMHPTPSGWAAEADTLTDAILAQR</sequence>
<dbReference type="CDD" id="cd01823">
    <property type="entry name" value="SEST_like"/>
    <property type="match status" value="1"/>
</dbReference>
<proteinExistence type="predicted"/>
<dbReference type="InterPro" id="IPR036514">
    <property type="entry name" value="SGNH_hydro_sf"/>
</dbReference>
<evidence type="ECO:0000313" key="2">
    <source>
        <dbReference type="EMBL" id="SDU03508.1"/>
    </source>
</evidence>
<accession>A0ABY0VAR2</accession>
<dbReference type="RefSeq" id="WP_157886389.1">
    <property type="nucleotide sequence ID" value="NZ_LT629792.1"/>
</dbReference>
<dbReference type="InterPro" id="IPR001087">
    <property type="entry name" value="GDSL"/>
</dbReference>
<dbReference type="Proteomes" id="UP000198976">
    <property type="component" value="Chromosome I"/>
</dbReference>
<dbReference type="Gene3D" id="3.40.50.1110">
    <property type="entry name" value="SGNH hydrolase"/>
    <property type="match status" value="1"/>
</dbReference>
<dbReference type="Pfam" id="PF00657">
    <property type="entry name" value="Lipase_GDSL"/>
    <property type="match status" value="1"/>
</dbReference>
<evidence type="ECO:0000256" key="1">
    <source>
        <dbReference type="SAM" id="SignalP"/>
    </source>
</evidence>
<keyword evidence="1" id="KW-0732">Signal</keyword>
<evidence type="ECO:0000313" key="3">
    <source>
        <dbReference type="Proteomes" id="UP000198976"/>
    </source>
</evidence>
<reference evidence="2 3" key="1">
    <citation type="submission" date="2016-10" db="EMBL/GenBank/DDBJ databases">
        <authorList>
            <person name="Varghese N."/>
            <person name="Submissions S."/>
        </authorList>
    </citation>
    <scope>NUCLEOTIDE SEQUENCE [LARGE SCALE GENOMIC DNA]</scope>
    <source>
        <strain evidence="2 3">DSM 9169</strain>
    </source>
</reference>
<dbReference type="InterPro" id="IPR037460">
    <property type="entry name" value="SEST-like"/>
</dbReference>
<name>A0ABY0VAR2_9ACTO</name>
<feature type="chain" id="PRO_5047546824" evidence="1">
    <location>
        <begin position="25"/>
        <end position="361"/>
    </location>
</feature>
<dbReference type="SUPFAM" id="SSF52266">
    <property type="entry name" value="SGNH hydrolase"/>
    <property type="match status" value="2"/>
</dbReference>
<protein>
    <submittedName>
        <fullName evidence="2">GDSL-like Lipase/Acylhydrolase family protein</fullName>
    </submittedName>
</protein>
<keyword evidence="3" id="KW-1185">Reference proteome</keyword>
<gene>
    <name evidence="2" type="ORF">SAMN04489714_1761</name>
</gene>
<dbReference type="PANTHER" id="PTHR37981">
    <property type="entry name" value="LIPASE 2"/>
    <property type="match status" value="1"/>
</dbReference>
<organism evidence="2 3">
    <name type="scientific">Schaalia radingae</name>
    <dbReference type="NCBI Taxonomy" id="131110"/>
    <lineage>
        <taxon>Bacteria</taxon>
        <taxon>Bacillati</taxon>
        <taxon>Actinomycetota</taxon>
        <taxon>Actinomycetes</taxon>
        <taxon>Actinomycetales</taxon>
        <taxon>Actinomycetaceae</taxon>
        <taxon>Schaalia</taxon>
    </lineage>
</organism>
<dbReference type="EMBL" id="LT629792">
    <property type="protein sequence ID" value="SDU03508.1"/>
    <property type="molecule type" value="Genomic_DNA"/>
</dbReference>